<accession>A0ABQ5QDE0</accession>
<protein>
    <recommendedName>
        <fullName evidence="2">Protein kinase domain-containing protein</fullName>
    </recommendedName>
</protein>
<dbReference type="InterPro" id="IPR008271">
    <property type="entry name" value="Ser/Thr_kinase_AS"/>
</dbReference>
<organism evidence="3 4">
    <name type="scientific">Geothrix limicola</name>
    <dbReference type="NCBI Taxonomy" id="2927978"/>
    <lineage>
        <taxon>Bacteria</taxon>
        <taxon>Pseudomonadati</taxon>
        <taxon>Acidobacteriota</taxon>
        <taxon>Holophagae</taxon>
        <taxon>Holophagales</taxon>
        <taxon>Holophagaceae</taxon>
        <taxon>Geothrix</taxon>
    </lineage>
</organism>
<evidence type="ECO:0000259" key="2">
    <source>
        <dbReference type="PROSITE" id="PS50011"/>
    </source>
</evidence>
<dbReference type="Gene3D" id="1.10.510.10">
    <property type="entry name" value="Transferase(Phosphotransferase) domain 1"/>
    <property type="match status" value="1"/>
</dbReference>
<feature type="region of interest" description="Disordered" evidence="1">
    <location>
        <begin position="303"/>
        <end position="322"/>
    </location>
</feature>
<evidence type="ECO:0000313" key="4">
    <source>
        <dbReference type="Proteomes" id="UP001165069"/>
    </source>
</evidence>
<dbReference type="Gene3D" id="3.30.1150.10">
    <property type="match status" value="1"/>
</dbReference>
<sequence length="488" mass="52122">MQLAVRLADRYEFVSLVGKGGWGSVFEVVNRQLGRREALKVASEDASTGLRSRRFTHEVKTVAALDHPRIVKVYAFGEEEGIQWYSMQLVDGPTLADLLQAGWRFDAAMTARIAVPLLDALAYSHERGVIHRDIKPANIIFNQEGRPFLADFGIAKVWGDIQETQTGQLLGTPAYLSPEQALGEEVDGRADQYALGITLYRTLTGVFPFSEEGAIQTLMQRVQEEPTPIGTLLPHLDPVFSEVVMRALRRDKNRRWAGLHEMREALVQACAAAGIAWNLPLEGLGSVSITHEPLRPLPAEEAAENHHPGLDPTVDLPKGPKRSGAGSLVLGAALLAAVALLAWTLPRRSVDAPAPTGLVAGVSPTPWKTPPPPAPKQAPADVPAKAAPAEPPPRRVVTYPQLIEGGAASTFTPTSVPAACLGTKVAVSLVVGEDGTVKSCRLLSKVAPECAEAAKALALASRYKPALDGEGRPIESTVAAGIDFPEAP</sequence>
<dbReference type="InterPro" id="IPR000719">
    <property type="entry name" value="Prot_kinase_dom"/>
</dbReference>
<dbReference type="EMBL" id="BSDE01000002">
    <property type="protein sequence ID" value="GLH72683.1"/>
    <property type="molecule type" value="Genomic_DNA"/>
</dbReference>
<dbReference type="RefSeq" id="WP_285571708.1">
    <property type="nucleotide sequence ID" value="NZ_BSDE01000002.1"/>
</dbReference>
<comment type="caution">
    <text evidence="3">The sequence shown here is derived from an EMBL/GenBank/DDBJ whole genome shotgun (WGS) entry which is preliminary data.</text>
</comment>
<feature type="region of interest" description="Disordered" evidence="1">
    <location>
        <begin position="360"/>
        <end position="394"/>
    </location>
</feature>
<evidence type="ECO:0000256" key="1">
    <source>
        <dbReference type="SAM" id="MobiDB-lite"/>
    </source>
</evidence>
<dbReference type="Gene3D" id="3.30.200.20">
    <property type="entry name" value="Phosphorylase Kinase, domain 1"/>
    <property type="match status" value="1"/>
</dbReference>
<evidence type="ECO:0000313" key="3">
    <source>
        <dbReference type="EMBL" id="GLH72683.1"/>
    </source>
</evidence>
<dbReference type="CDD" id="cd14014">
    <property type="entry name" value="STKc_PknB_like"/>
    <property type="match status" value="1"/>
</dbReference>
<dbReference type="Proteomes" id="UP001165069">
    <property type="component" value="Unassembled WGS sequence"/>
</dbReference>
<dbReference type="SUPFAM" id="SSF56112">
    <property type="entry name" value="Protein kinase-like (PK-like)"/>
    <property type="match status" value="1"/>
</dbReference>
<dbReference type="Pfam" id="PF00069">
    <property type="entry name" value="Pkinase"/>
    <property type="match status" value="1"/>
</dbReference>
<dbReference type="SMART" id="SM00220">
    <property type="entry name" value="S_TKc"/>
    <property type="match status" value="1"/>
</dbReference>
<feature type="compositionally biased region" description="Pro residues" evidence="1">
    <location>
        <begin position="367"/>
        <end position="376"/>
    </location>
</feature>
<reference evidence="3 4" key="1">
    <citation type="journal article" date="2023" name="Antonie Van Leeuwenhoek">
        <title>Mesoterricola silvestris gen. nov., sp. nov., Mesoterricola sediminis sp. nov., Geothrix oryzae sp. nov., Geothrix edaphica sp. nov., Geothrix rubra sp. nov., and Geothrix limicola sp. nov., six novel members of Acidobacteriota isolated from soils.</title>
        <authorList>
            <person name="Itoh H."/>
            <person name="Sugisawa Y."/>
            <person name="Mise K."/>
            <person name="Xu Z."/>
            <person name="Kuniyasu M."/>
            <person name="Ushijima N."/>
            <person name="Kawano K."/>
            <person name="Kobayashi E."/>
            <person name="Shiratori Y."/>
            <person name="Masuda Y."/>
            <person name="Senoo K."/>
        </authorList>
    </citation>
    <scope>NUCLEOTIDE SEQUENCE [LARGE SCALE GENOMIC DNA]</scope>
    <source>
        <strain evidence="3 4">Red804</strain>
    </source>
</reference>
<dbReference type="InterPro" id="IPR037682">
    <property type="entry name" value="TonB_C"/>
</dbReference>
<dbReference type="InterPro" id="IPR011009">
    <property type="entry name" value="Kinase-like_dom_sf"/>
</dbReference>
<dbReference type="PANTHER" id="PTHR24361">
    <property type="entry name" value="MITOGEN-ACTIVATED KINASE KINASE KINASE"/>
    <property type="match status" value="1"/>
</dbReference>
<proteinExistence type="predicted"/>
<dbReference type="Pfam" id="PF03544">
    <property type="entry name" value="TonB_C"/>
    <property type="match status" value="1"/>
</dbReference>
<feature type="domain" description="Protein kinase" evidence="2">
    <location>
        <begin position="11"/>
        <end position="267"/>
    </location>
</feature>
<name>A0ABQ5QDE0_9BACT</name>
<gene>
    <name evidence="3" type="ORF">GETHLI_11850</name>
</gene>
<feature type="compositionally biased region" description="Low complexity" evidence="1">
    <location>
        <begin position="377"/>
        <end position="388"/>
    </location>
</feature>
<dbReference type="PROSITE" id="PS00108">
    <property type="entry name" value="PROTEIN_KINASE_ST"/>
    <property type="match status" value="1"/>
</dbReference>
<dbReference type="InterPro" id="IPR053235">
    <property type="entry name" value="Ser_Thr_kinase"/>
</dbReference>
<keyword evidence="4" id="KW-1185">Reference proteome</keyword>
<dbReference type="SUPFAM" id="SSF74653">
    <property type="entry name" value="TolA/TonB C-terminal domain"/>
    <property type="match status" value="1"/>
</dbReference>
<dbReference type="PROSITE" id="PS50011">
    <property type="entry name" value="PROTEIN_KINASE_DOM"/>
    <property type="match status" value="1"/>
</dbReference>